<dbReference type="Pfam" id="PF13499">
    <property type="entry name" value="EF-hand_7"/>
    <property type="match status" value="2"/>
</dbReference>
<reference evidence="5" key="1">
    <citation type="journal article" date="2014" name="Nat. Commun.">
        <title>The tobacco genome sequence and its comparison with those of tomato and potato.</title>
        <authorList>
            <person name="Sierro N."/>
            <person name="Battey J.N."/>
            <person name="Ouadi S."/>
            <person name="Bakaher N."/>
            <person name="Bovet L."/>
            <person name="Willig A."/>
            <person name="Goepfert S."/>
            <person name="Peitsch M.C."/>
            <person name="Ivanov N.V."/>
        </authorList>
    </citation>
    <scope>NUCLEOTIDE SEQUENCE [LARGE SCALE GENOMIC DNA]</scope>
</reference>
<dbReference type="InterPro" id="IPR050145">
    <property type="entry name" value="Centrin_CML-like"/>
</dbReference>
<dbReference type="PaxDb" id="4097-A0A1S4CQ70"/>
<dbReference type="AlphaFoldDB" id="A0A1S4CQ70"/>
<keyword evidence="2" id="KW-0106">Calcium</keyword>
<evidence type="ECO:0000313" key="6">
    <source>
        <dbReference type="RefSeq" id="XP_016503215.1"/>
    </source>
</evidence>
<dbReference type="SMART" id="SM00054">
    <property type="entry name" value="EFh"/>
    <property type="match status" value="4"/>
</dbReference>
<dbReference type="GO" id="GO:0005509">
    <property type="term" value="F:calcium ion binding"/>
    <property type="evidence" value="ECO:0007669"/>
    <property type="project" value="InterPro"/>
</dbReference>
<dbReference type="SMR" id="A0A1S4CQ70"/>
<organism evidence="5 6">
    <name type="scientific">Nicotiana tabacum</name>
    <name type="common">Common tobacco</name>
    <dbReference type="NCBI Taxonomy" id="4097"/>
    <lineage>
        <taxon>Eukaryota</taxon>
        <taxon>Viridiplantae</taxon>
        <taxon>Streptophyta</taxon>
        <taxon>Embryophyta</taxon>
        <taxon>Tracheophyta</taxon>
        <taxon>Spermatophyta</taxon>
        <taxon>Magnoliopsida</taxon>
        <taxon>eudicotyledons</taxon>
        <taxon>Gunneridae</taxon>
        <taxon>Pentapetalae</taxon>
        <taxon>asterids</taxon>
        <taxon>lamiids</taxon>
        <taxon>Solanales</taxon>
        <taxon>Solanaceae</taxon>
        <taxon>Nicotianoideae</taxon>
        <taxon>Nicotianeae</taxon>
        <taxon>Nicotiana</taxon>
    </lineage>
</organism>
<dbReference type="STRING" id="4097.A0A1S4CQ70"/>
<evidence type="ECO:0000259" key="4">
    <source>
        <dbReference type="PROSITE" id="PS50222"/>
    </source>
</evidence>
<evidence type="ECO:0000256" key="1">
    <source>
        <dbReference type="ARBA" id="ARBA00022737"/>
    </source>
</evidence>
<keyword evidence="1" id="KW-0677">Repeat</keyword>
<dbReference type="PRINTS" id="PR01697">
    <property type="entry name" value="PARVALBUMIN"/>
</dbReference>
<dbReference type="PROSITE" id="PS50222">
    <property type="entry name" value="EF_HAND_2"/>
    <property type="match status" value="3"/>
</dbReference>
<feature type="region of interest" description="Disordered" evidence="3">
    <location>
        <begin position="1"/>
        <end position="29"/>
    </location>
</feature>
<dbReference type="PANTHER" id="PTHR23050">
    <property type="entry name" value="CALCIUM BINDING PROTEIN"/>
    <property type="match status" value="1"/>
</dbReference>
<dbReference type="CDD" id="cd00051">
    <property type="entry name" value="EFh"/>
    <property type="match status" value="1"/>
</dbReference>
<dbReference type="PROSITE" id="PS00018">
    <property type="entry name" value="EF_HAND_1"/>
    <property type="match status" value="3"/>
</dbReference>
<dbReference type="Gene3D" id="1.10.238.10">
    <property type="entry name" value="EF-hand"/>
    <property type="match status" value="2"/>
</dbReference>
<evidence type="ECO:0000256" key="3">
    <source>
        <dbReference type="SAM" id="MobiDB-lite"/>
    </source>
</evidence>
<feature type="domain" description="EF-hand" evidence="4">
    <location>
        <begin position="103"/>
        <end position="138"/>
    </location>
</feature>
<dbReference type="RefSeq" id="XP_016503215.1">
    <property type="nucleotide sequence ID" value="XM_016647729.2"/>
</dbReference>
<dbReference type="InterPro" id="IPR011992">
    <property type="entry name" value="EF-hand-dom_pair"/>
</dbReference>
<dbReference type="SUPFAM" id="SSF47473">
    <property type="entry name" value="EF-hand"/>
    <property type="match status" value="1"/>
</dbReference>
<name>A0A1S4CQ70_TOBAC</name>
<dbReference type="RefSeq" id="XP_016503215.1">
    <property type="nucleotide sequence ID" value="XM_016647729.1"/>
</dbReference>
<evidence type="ECO:0000313" key="5">
    <source>
        <dbReference type="Proteomes" id="UP000790787"/>
    </source>
</evidence>
<keyword evidence="5" id="KW-1185">Reference proteome</keyword>
<feature type="domain" description="EF-hand" evidence="4">
    <location>
        <begin position="140"/>
        <end position="175"/>
    </location>
</feature>
<proteinExistence type="predicted"/>
<dbReference type="InterPro" id="IPR002048">
    <property type="entry name" value="EF_hand_dom"/>
</dbReference>
<gene>
    <name evidence="6" type="primary">LOC107821294</name>
</gene>
<sequence>MGITARFSRKNKITPNNEDPSPAVLPPINCPATRKELNEKELKEVFEKFDMNGDDKISASELNSALSSVGNGVTTEELEKLFSKVDSDEDRLINFAAFLYCYRVLEDIMDSFSVFDVDKNGFITADEVQNLFMTTLGEEHSIEECRKLIGAGDSDGDGMISYEEFRVMMVNSRLRDGNAGRGRSNP</sequence>
<dbReference type="Proteomes" id="UP000790787">
    <property type="component" value="Chromosome 12"/>
</dbReference>
<dbReference type="GeneID" id="107821294"/>
<dbReference type="FunFam" id="1.10.238.10:FF:000003">
    <property type="entry name" value="Calmodulin A"/>
    <property type="match status" value="1"/>
</dbReference>
<feature type="domain" description="EF-hand" evidence="4">
    <location>
        <begin position="37"/>
        <end position="72"/>
    </location>
</feature>
<accession>A0A1S4CQ70</accession>
<dbReference type="KEGG" id="nta:107821294"/>
<protein>
    <submittedName>
        <fullName evidence="6">Calcium-binding protein CML25</fullName>
    </submittedName>
</protein>
<dbReference type="InterPro" id="IPR018247">
    <property type="entry name" value="EF_Hand_1_Ca_BS"/>
</dbReference>
<evidence type="ECO:0000256" key="2">
    <source>
        <dbReference type="ARBA" id="ARBA00022837"/>
    </source>
</evidence>
<dbReference type="OrthoDB" id="191686at2759"/>
<reference evidence="6" key="2">
    <citation type="submission" date="2025-08" db="UniProtKB">
        <authorList>
            <consortium name="RefSeq"/>
        </authorList>
    </citation>
    <scope>IDENTIFICATION</scope>
    <source>
        <tissue evidence="6">Leaf</tissue>
    </source>
</reference>